<dbReference type="AlphaFoldDB" id="A0A926F445"/>
<dbReference type="Proteomes" id="UP000651085">
    <property type="component" value="Unassembled WGS sequence"/>
</dbReference>
<name>A0A926F445_9BACT</name>
<evidence type="ECO:0008006" key="6">
    <source>
        <dbReference type="Google" id="ProtNLM"/>
    </source>
</evidence>
<keyword evidence="3" id="KW-0812">Transmembrane</keyword>
<dbReference type="Gene3D" id="1.25.40.10">
    <property type="entry name" value="Tetratricopeptide repeat domain"/>
    <property type="match status" value="2"/>
</dbReference>
<dbReference type="InterPro" id="IPR011990">
    <property type="entry name" value="TPR-like_helical_dom_sf"/>
</dbReference>
<dbReference type="InterPro" id="IPR024812">
    <property type="entry name" value="TPR_24"/>
</dbReference>
<evidence type="ECO:0000313" key="4">
    <source>
        <dbReference type="EMBL" id="MBC8593031.1"/>
    </source>
</evidence>
<comment type="caution">
    <text evidence="4">The sequence shown here is derived from an EMBL/GenBank/DDBJ whole genome shotgun (WGS) entry which is preliminary data.</text>
</comment>
<dbReference type="SUPFAM" id="SSF46894">
    <property type="entry name" value="C-terminal effector domain of the bipartite response regulators"/>
    <property type="match status" value="1"/>
</dbReference>
<dbReference type="PROSITE" id="PS50005">
    <property type="entry name" value="TPR"/>
    <property type="match status" value="1"/>
</dbReference>
<accession>A0A926F445</accession>
<keyword evidence="3" id="KW-0472">Membrane</keyword>
<dbReference type="SUPFAM" id="SSF48452">
    <property type="entry name" value="TPR-like"/>
    <property type="match status" value="2"/>
</dbReference>
<protein>
    <recommendedName>
        <fullName evidence="6">HTH luxR-type domain-containing protein</fullName>
    </recommendedName>
</protein>
<keyword evidence="1" id="KW-0802">TPR repeat</keyword>
<proteinExistence type="predicted"/>
<feature type="coiled-coil region" evidence="2">
    <location>
        <begin position="370"/>
        <end position="404"/>
    </location>
</feature>
<evidence type="ECO:0000313" key="5">
    <source>
        <dbReference type="Proteomes" id="UP000651085"/>
    </source>
</evidence>
<dbReference type="GO" id="GO:0003677">
    <property type="term" value="F:DNA binding"/>
    <property type="evidence" value="ECO:0007669"/>
    <property type="project" value="InterPro"/>
</dbReference>
<keyword evidence="3" id="KW-1133">Transmembrane helix</keyword>
<evidence type="ECO:0000256" key="2">
    <source>
        <dbReference type="SAM" id="Coils"/>
    </source>
</evidence>
<dbReference type="InterPro" id="IPR016032">
    <property type="entry name" value="Sig_transdc_resp-reg_C-effctor"/>
</dbReference>
<dbReference type="SMART" id="SM00028">
    <property type="entry name" value="TPR"/>
    <property type="match status" value="4"/>
</dbReference>
<dbReference type="PANTHER" id="PTHR47050">
    <property type="entry name" value="TETRATRICOPEPTIDE REPEAT PROTEIN 24"/>
    <property type="match status" value="1"/>
</dbReference>
<dbReference type="RefSeq" id="WP_262434192.1">
    <property type="nucleotide sequence ID" value="NZ_JACRTF010000001.1"/>
</dbReference>
<keyword evidence="5" id="KW-1185">Reference proteome</keyword>
<evidence type="ECO:0000256" key="3">
    <source>
        <dbReference type="SAM" id="Phobius"/>
    </source>
</evidence>
<dbReference type="InterPro" id="IPR019734">
    <property type="entry name" value="TPR_rpt"/>
</dbReference>
<dbReference type="GO" id="GO:0006355">
    <property type="term" value="P:regulation of DNA-templated transcription"/>
    <property type="evidence" value="ECO:0007669"/>
    <property type="project" value="InterPro"/>
</dbReference>
<feature type="repeat" description="TPR" evidence="1">
    <location>
        <begin position="105"/>
        <end position="138"/>
    </location>
</feature>
<organism evidence="4 5">
    <name type="scientific">Jilunia laotingensis</name>
    <dbReference type="NCBI Taxonomy" id="2763675"/>
    <lineage>
        <taxon>Bacteria</taxon>
        <taxon>Pseudomonadati</taxon>
        <taxon>Bacteroidota</taxon>
        <taxon>Bacteroidia</taxon>
        <taxon>Bacteroidales</taxon>
        <taxon>Bacteroidaceae</taxon>
        <taxon>Jilunia</taxon>
    </lineage>
</organism>
<dbReference type="PANTHER" id="PTHR47050:SF1">
    <property type="entry name" value="TETRATRICOPEPTIDE REPEAT PROTEIN 24-LIKE"/>
    <property type="match status" value="1"/>
</dbReference>
<evidence type="ECO:0000256" key="1">
    <source>
        <dbReference type="PROSITE-ProRule" id="PRU00339"/>
    </source>
</evidence>
<gene>
    <name evidence="4" type="ORF">H8744_07130</name>
</gene>
<dbReference type="EMBL" id="JACRTF010000001">
    <property type="protein sequence ID" value="MBC8593031.1"/>
    <property type="molecule type" value="Genomic_DNA"/>
</dbReference>
<feature type="transmembrane region" description="Helical" evidence="3">
    <location>
        <begin position="336"/>
        <end position="354"/>
    </location>
</feature>
<keyword evidence="2" id="KW-0175">Coiled coil</keyword>
<sequence length="539" mass="63370">MKTRILFLFLACIWQGTGLLAKEDENVESILQQAYDLDTSHPEEAIEKAKQAYEIGKGINDAVICSRALSFYARITMFEGDHELGLRLYLNALNFCPPDSISILADIYSGIGWGYTELDDREKALDYIDKSLRIYQKQADTIGVAISYNYKGFIYYRGSQYDRADHFFHLALDIFRKQDNQRNIAAVINNLCMSPGNSDEKVKLIQEAISINQSLGNMWSIGENYNNLGKQYYYLHRYDDGLLALERAKEYAQRAKAKNLLLENYQLRSLIYAAQKDYPMAFNAAQKQIELDKEIRSEKNIRDMERYISNQELLKLKQEYELQQKKHDLAILQKNWIITVIVLLLCLLLFFMRFRWFKKKKEMELIARQYELEQSQCRIMELEIKKKEETIGSIDNELQAAKEKLGYMLLFLRSRNELLEKIRNMIRETYKMEPFEQLTHLKKVNTFIAQYQMEEQQDELALQIEEQNRDFSKRLEEQFPCITASEMNLAVLLRMNLSSKEIALITGNSVKTISMTRHRLRKHIGLKPEEDIVLFLQRI</sequence>
<reference evidence="4" key="1">
    <citation type="submission" date="2020-08" db="EMBL/GenBank/DDBJ databases">
        <title>Genome public.</title>
        <authorList>
            <person name="Liu C."/>
            <person name="Sun Q."/>
        </authorList>
    </citation>
    <scope>NUCLEOTIDE SEQUENCE</scope>
    <source>
        <strain evidence="4">N12</strain>
    </source>
</reference>